<dbReference type="AlphaFoldDB" id="A0A2V2NI69"/>
<comment type="caution">
    <text evidence="1">The sequence shown here is derived from an EMBL/GenBank/DDBJ whole genome shotgun (WGS) entry which is preliminary data.</text>
</comment>
<reference evidence="1 2" key="1">
    <citation type="submission" date="2018-05" db="EMBL/GenBank/DDBJ databases">
        <title>Draft genome of Methanospirillum stamsii Pt1.</title>
        <authorList>
            <person name="Dueholm M.S."/>
            <person name="Nielsen P.H."/>
            <person name="Bakmann L.F."/>
            <person name="Otzen D.E."/>
        </authorList>
    </citation>
    <scope>NUCLEOTIDE SEQUENCE [LARGE SCALE GENOMIC DNA]</scope>
    <source>
        <strain evidence="1 2">Pt1</strain>
    </source>
</reference>
<proteinExistence type="predicted"/>
<evidence type="ECO:0000313" key="1">
    <source>
        <dbReference type="EMBL" id="PWR76058.1"/>
    </source>
</evidence>
<organism evidence="1 2">
    <name type="scientific">Methanospirillum stamsii</name>
    <dbReference type="NCBI Taxonomy" id="1277351"/>
    <lineage>
        <taxon>Archaea</taxon>
        <taxon>Methanobacteriati</taxon>
        <taxon>Methanobacteriota</taxon>
        <taxon>Stenosarchaea group</taxon>
        <taxon>Methanomicrobia</taxon>
        <taxon>Methanomicrobiales</taxon>
        <taxon>Methanospirillaceae</taxon>
        <taxon>Methanospirillum</taxon>
    </lineage>
</organism>
<sequence>MGVEAITIIRTDCLSCCIRDINKTPIYRTFIANYPTLILVTSNDDRVKIDETPKSRFNASKKP</sequence>
<name>A0A2V2NI69_9EURY</name>
<accession>A0A2V2NI69</accession>
<dbReference type="EMBL" id="QGMZ01000004">
    <property type="protein sequence ID" value="PWR76058.1"/>
    <property type="molecule type" value="Genomic_DNA"/>
</dbReference>
<keyword evidence="2" id="KW-1185">Reference proteome</keyword>
<evidence type="ECO:0000313" key="2">
    <source>
        <dbReference type="Proteomes" id="UP000245934"/>
    </source>
</evidence>
<gene>
    <name evidence="1" type="ORF">DLD82_00740</name>
</gene>
<dbReference type="RefSeq" id="WP_109939194.1">
    <property type="nucleotide sequence ID" value="NZ_CP176366.1"/>
</dbReference>
<dbReference type="GeneID" id="97609139"/>
<protein>
    <submittedName>
        <fullName evidence="1">Uncharacterized protein</fullName>
    </submittedName>
</protein>
<dbReference type="Proteomes" id="UP000245934">
    <property type="component" value="Unassembled WGS sequence"/>
</dbReference>